<evidence type="ECO:0000256" key="6">
    <source>
        <dbReference type="SAM" id="MobiDB-lite"/>
    </source>
</evidence>
<comment type="catalytic activity">
    <reaction evidence="5">
        <text>a 2'-deoxyadenosine in DNA + S-adenosyl-L-methionine = an N(6)-methyl-2'-deoxyadenosine in DNA + S-adenosyl-L-homocysteine + H(+)</text>
        <dbReference type="Rhea" id="RHEA:15197"/>
        <dbReference type="Rhea" id="RHEA-COMP:12418"/>
        <dbReference type="Rhea" id="RHEA-COMP:12419"/>
        <dbReference type="ChEBI" id="CHEBI:15378"/>
        <dbReference type="ChEBI" id="CHEBI:57856"/>
        <dbReference type="ChEBI" id="CHEBI:59789"/>
        <dbReference type="ChEBI" id="CHEBI:90615"/>
        <dbReference type="ChEBI" id="CHEBI:90616"/>
        <dbReference type="EC" id="2.1.1.72"/>
    </reaction>
</comment>
<evidence type="ECO:0000256" key="5">
    <source>
        <dbReference type="ARBA" id="ARBA00047942"/>
    </source>
</evidence>
<evidence type="ECO:0000256" key="2">
    <source>
        <dbReference type="ARBA" id="ARBA00022603"/>
    </source>
</evidence>
<dbReference type="PANTHER" id="PTHR33841:SF1">
    <property type="entry name" value="DNA METHYLTRANSFERASE A"/>
    <property type="match status" value="1"/>
</dbReference>
<dbReference type="EC" id="2.1.1.72" evidence="1"/>
<dbReference type="STRING" id="262898.GA0070564_102485"/>
<sequence length="1366" mass="151377">MSATARNQVFSAVHTIGGLIPADMLLRIAEGRDVTGSKPADYRVVGSRSVRDDAERHWDYLKSIWKDLRDKLPVAPEAETPADPTGLAVTQWLEPLFDELGFGRLAALGAAGIASDDGSKTFAISHRWNHTPIHLAPWNATLDKRPGGAGTVPPQSLVQECLNRSEAHLWGVLTNGRQLRLLRDSSAMATAAYVEFDLEAIFDGELFSEFVLLYRLLHVSRFDVADGAAPSSCWLEKWRAEAIAAGTRALDQLRKGVQDAITALGTGFLRHPDNGALREDVDPQALHNALLRLVYRLLFLFVAEDRDALHAPDADEQARERYAGYFSSARLRAQARRRRGTSHSDLYQALRIVLDALGDENGRPELGLPGLGGLFDDNDADAPLHGLTLSNDALLTAIRHLSLVRDTDSRRWRSVDYRNLDAEELGSIYESLLELVPKHSAVDRTFELVELAGNTRKTTGSYYTPSSLIECLLDSALDPVIDDAVKRGEQAATAAGQPDPSDAIVSELLSLTVCDPACGSGHFLVAAARRIAKQVAAVRERNPEPTVDAVRHALHEVVAGCIYGVDLNPMAVELAKVSLWMEALEPGNPLSFLDAHVKCGNSLIGATPALLKRGIPDEAFIATEGDDKKHAKALEKINLEERRGQSNLFDIEDKAVKVANASFASSVRCIAGAPSGTLREVRDQAVEYARWVKSPDYVNALYLADAWCSSFMWIKKPDAPRAVTHGVFRSLEDPTAYGASIATHDEIVRLRHQYSFFHWHLEFPEVFSVPEDGRGVSSATGWAGGFDCVLGNPPWDSIELKEQEFFARRSPAIAAVSKADARKKLIAKLQCDPDTLSLYNEYAEAKRTVYAESHFLRRSGRVPLTGQGNLNTYAVFSETGRLLIGSGGRAGVIVPTGIATDARTQYFFKDLVANGSITSLYDFENRSGLFPAVDSRMKFAILSIAGRGLHEPAARFAFFLHDPTELADAGKSFTLTPQEINLLNPNTGTCPVFRSRRDAEITLGIYRRVPVLVEEGAPAGNPWNVSFMTMFHMSHESHLFHMREELESDGWALTGNVFAKGAAKMLPLYEAKMLHHYDHRWATYREDDTTRDLRLEEKQDAAAVVLPRYWVREREVDEKLASRHWKRDWLLGWRDITNSTNERTAISFVFPKAAVGNKVPLMYSNNSPQLLASLISCQSSFAHDFATRQKVGGTTMNIFLWQQLPVLTPSSLRRHSEWVSSRILELAFISHDMAPFARDLGDEGPPFRWDEGRRAIIRAELDALFLHLYGVSRDDVDYLMETFPIVKRKDEAKHGTYRTKELILVEYDRMAAAEVSLTNPLIDGETYTSTLTPPPGHGPRHPAAPTIPRQRAGESEPQRASQVRPG</sequence>
<feature type="domain" description="Type II methyltransferase M.TaqI-like" evidence="7">
    <location>
        <begin position="561"/>
        <end position="804"/>
    </location>
</feature>
<dbReference type="GO" id="GO:0032259">
    <property type="term" value="P:methylation"/>
    <property type="evidence" value="ECO:0007669"/>
    <property type="project" value="UniProtKB-KW"/>
</dbReference>
<dbReference type="InterPro" id="IPR050953">
    <property type="entry name" value="N4_N6_ade-DNA_methylase"/>
</dbReference>
<proteinExistence type="predicted"/>
<evidence type="ECO:0000256" key="3">
    <source>
        <dbReference type="ARBA" id="ARBA00022679"/>
    </source>
</evidence>
<dbReference type="EMBL" id="FMCX01000002">
    <property type="protein sequence ID" value="SCE99289.1"/>
    <property type="molecule type" value="Genomic_DNA"/>
</dbReference>
<keyword evidence="3 8" id="KW-0808">Transferase</keyword>
<feature type="region of interest" description="Disordered" evidence="6">
    <location>
        <begin position="1324"/>
        <end position="1366"/>
    </location>
</feature>
<dbReference type="Gene3D" id="3.40.50.150">
    <property type="entry name" value="Vaccinia Virus protein VP39"/>
    <property type="match status" value="1"/>
</dbReference>
<evidence type="ECO:0000256" key="1">
    <source>
        <dbReference type="ARBA" id="ARBA00011900"/>
    </source>
</evidence>
<dbReference type="SUPFAM" id="SSF53335">
    <property type="entry name" value="S-adenosyl-L-methionine-dependent methyltransferases"/>
    <property type="match status" value="1"/>
</dbReference>
<protein>
    <recommendedName>
        <fullName evidence="1">site-specific DNA-methyltransferase (adenine-specific)</fullName>
        <ecNumber evidence="1">2.1.1.72</ecNumber>
    </recommendedName>
</protein>
<dbReference type="RefSeq" id="WP_091606060.1">
    <property type="nucleotide sequence ID" value="NZ_FMCX01000002.1"/>
</dbReference>
<dbReference type="InterPro" id="IPR011639">
    <property type="entry name" value="MethylTrfase_TaqI-like_dom"/>
</dbReference>
<evidence type="ECO:0000313" key="9">
    <source>
        <dbReference type="Proteomes" id="UP000199504"/>
    </source>
</evidence>
<organism evidence="8 9">
    <name type="scientific">Micromonospora mirobrigensis</name>
    <dbReference type="NCBI Taxonomy" id="262898"/>
    <lineage>
        <taxon>Bacteria</taxon>
        <taxon>Bacillati</taxon>
        <taxon>Actinomycetota</taxon>
        <taxon>Actinomycetes</taxon>
        <taxon>Micromonosporales</taxon>
        <taxon>Micromonosporaceae</taxon>
        <taxon>Micromonospora</taxon>
    </lineage>
</organism>
<gene>
    <name evidence="8" type="ORF">GA0070564_102485</name>
</gene>
<keyword evidence="4" id="KW-0949">S-adenosyl-L-methionine</keyword>
<keyword evidence="9" id="KW-1185">Reference proteome</keyword>
<dbReference type="InterPro" id="IPR029063">
    <property type="entry name" value="SAM-dependent_MTases_sf"/>
</dbReference>
<reference evidence="9" key="1">
    <citation type="submission" date="2016-06" db="EMBL/GenBank/DDBJ databases">
        <authorList>
            <person name="Varghese N."/>
            <person name="Submissions Spin"/>
        </authorList>
    </citation>
    <scope>NUCLEOTIDE SEQUENCE [LARGE SCALE GENOMIC DNA]</scope>
    <source>
        <strain evidence="9">DSM 44830</strain>
    </source>
</reference>
<evidence type="ECO:0000259" key="7">
    <source>
        <dbReference type="Pfam" id="PF07669"/>
    </source>
</evidence>
<dbReference type="Pfam" id="PF07669">
    <property type="entry name" value="Eco57I"/>
    <property type="match status" value="1"/>
</dbReference>
<keyword evidence="2 8" id="KW-0489">Methyltransferase</keyword>
<accession>A0A1C4WSZ4</accession>
<evidence type="ECO:0000256" key="4">
    <source>
        <dbReference type="ARBA" id="ARBA00022691"/>
    </source>
</evidence>
<dbReference type="GO" id="GO:0009007">
    <property type="term" value="F:site-specific DNA-methyltransferase (adenine-specific) activity"/>
    <property type="evidence" value="ECO:0007669"/>
    <property type="project" value="UniProtKB-EC"/>
</dbReference>
<dbReference type="OrthoDB" id="4280289at2"/>
<dbReference type="GO" id="GO:0006304">
    <property type="term" value="P:DNA modification"/>
    <property type="evidence" value="ECO:0007669"/>
    <property type="project" value="InterPro"/>
</dbReference>
<dbReference type="PRINTS" id="PR00507">
    <property type="entry name" value="N12N6MTFRASE"/>
</dbReference>
<dbReference type="Proteomes" id="UP000199504">
    <property type="component" value="Unassembled WGS sequence"/>
</dbReference>
<evidence type="ECO:0000313" key="8">
    <source>
        <dbReference type="EMBL" id="SCE99289.1"/>
    </source>
</evidence>
<dbReference type="PANTHER" id="PTHR33841">
    <property type="entry name" value="DNA METHYLTRANSFERASE YEEA-RELATED"/>
    <property type="match status" value="1"/>
</dbReference>
<name>A0A1C4WSZ4_9ACTN</name>